<evidence type="ECO:0000256" key="2">
    <source>
        <dbReference type="ARBA" id="ARBA00023140"/>
    </source>
</evidence>
<comment type="subcellular location">
    <subcellularLocation>
        <location evidence="1">Peroxisome</location>
    </subcellularLocation>
</comment>
<dbReference type="PANTHER" id="PTHR43684:SF1">
    <property type="entry name" value="ENOYL-COA DELTA ISOMERASE 2"/>
    <property type="match status" value="1"/>
</dbReference>
<reference evidence="4 5" key="1">
    <citation type="journal article" date="2013" name="Genome Announc.">
        <title>Draft Genome Sequence of Sphingobium quisquiliarum Strain P25T, a Novel Hexachlorocyclohexane (HCH)-Degrading Bacterium Isolated from an HCH Dumpsite.</title>
        <authorList>
            <person name="Kumar Singh A."/>
            <person name="Sangwan N."/>
            <person name="Sharma A."/>
            <person name="Gupta V."/>
            <person name="Khurana J.P."/>
            <person name="Lal R."/>
        </authorList>
    </citation>
    <scope>NUCLEOTIDE SEQUENCE [LARGE SCALE GENOMIC DNA]</scope>
    <source>
        <strain evidence="4 5">P25</strain>
    </source>
</reference>
<keyword evidence="5" id="KW-1185">Reference proteome</keyword>
<dbReference type="GO" id="GO:0004165">
    <property type="term" value="F:delta(3)-delta(2)-enoyl-CoA isomerase activity"/>
    <property type="evidence" value="ECO:0007669"/>
    <property type="project" value="UniProtKB-ARBA"/>
</dbReference>
<dbReference type="RefSeq" id="WP_021236533.1">
    <property type="nucleotide sequence ID" value="NZ_ATHO01000007.1"/>
</dbReference>
<dbReference type="InterPro" id="IPR051053">
    <property type="entry name" value="ECH/Chromodomain_protein"/>
</dbReference>
<dbReference type="Proteomes" id="UP000015525">
    <property type="component" value="Unassembled WGS sequence"/>
</dbReference>
<evidence type="ECO:0008006" key="6">
    <source>
        <dbReference type="Google" id="ProtNLM"/>
    </source>
</evidence>
<sequence>MSEDIECRERDGVMEILIDRPAKKNALTTAMYQRMTAALADCSARPDIGAVLFAGKGDDFCAGNDLQDFTRGPEGGEAAFAFIRALAAFEKPVVAAVQGLAVGIGTTMLFHCDLVYAAPDARFVTPFVNLGLVPEAGSSLLAPATLGHARASAMLLLGEPIDAETADRSGLLTAIVPAGNLLDHARAKAKALLAKPPQALAATRRLIRGDLSHLLQRIDEEAALFRQMLDSAEAQEAFAAFFEKRPPSFPRA</sequence>
<dbReference type="PATRIC" id="fig|1329909.3.peg.177"/>
<keyword evidence="3" id="KW-0413">Isomerase</keyword>
<accession>T0HEH6</accession>
<evidence type="ECO:0000313" key="5">
    <source>
        <dbReference type="Proteomes" id="UP000015525"/>
    </source>
</evidence>
<dbReference type="AlphaFoldDB" id="T0HEH6"/>
<organism evidence="4 5">
    <name type="scientific">Sphingobium quisquiliarum P25</name>
    <dbReference type="NCBI Taxonomy" id="1329909"/>
    <lineage>
        <taxon>Bacteria</taxon>
        <taxon>Pseudomonadati</taxon>
        <taxon>Pseudomonadota</taxon>
        <taxon>Alphaproteobacteria</taxon>
        <taxon>Sphingomonadales</taxon>
        <taxon>Sphingomonadaceae</taxon>
        <taxon>Sphingobium</taxon>
    </lineage>
</organism>
<dbReference type="Pfam" id="PF00378">
    <property type="entry name" value="ECH_1"/>
    <property type="match status" value="1"/>
</dbReference>
<dbReference type="InterPro" id="IPR001753">
    <property type="entry name" value="Enoyl-CoA_hydra/iso"/>
</dbReference>
<dbReference type="PANTHER" id="PTHR43684">
    <property type="match status" value="1"/>
</dbReference>
<dbReference type="CDD" id="cd06558">
    <property type="entry name" value="crotonase-like"/>
    <property type="match status" value="1"/>
</dbReference>
<name>T0HEH6_9SPHN</name>
<evidence type="ECO:0000313" key="4">
    <source>
        <dbReference type="EMBL" id="EQB14761.1"/>
    </source>
</evidence>
<dbReference type="InterPro" id="IPR029045">
    <property type="entry name" value="ClpP/crotonase-like_dom_sf"/>
</dbReference>
<dbReference type="SUPFAM" id="SSF52096">
    <property type="entry name" value="ClpP/crotonase"/>
    <property type="match status" value="1"/>
</dbReference>
<dbReference type="EMBL" id="ATHO01000007">
    <property type="protein sequence ID" value="EQB14761.1"/>
    <property type="molecule type" value="Genomic_DNA"/>
</dbReference>
<evidence type="ECO:0000256" key="1">
    <source>
        <dbReference type="ARBA" id="ARBA00004275"/>
    </source>
</evidence>
<evidence type="ECO:0000256" key="3">
    <source>
        <dbReference type="ARBA" id="ARBA00023235"/>
    </source>
</evidence>
<protein>
    <recommendedName>
        <fullName evidence="6">Enoyl-CoA hydratase</fullName>
    </recommendedName>
</protein>
<proteinExistence type="predicted"/>
<keyword evidence="2" id="KW-0576">Peroxisome</keyword>
<comment type="caution">
    <text evidence="4">The sequence shown here is derived from an EMBL/GenBank/DDBJ whole genome shotgun (WGS) entry which is preliminary data.</text>
</comment>
<dbReference type="Gene3D" id="3.90.226.10">
    <property type="entry name" value="2-enoyl-CoA Hydratase, Chain A, domain 1"/>
    <property type="match status" value="1"/>
</dbReference>
<gene>
    <name evidence="4" type="ORF">L288_01000</name>
</gene>